<accession>A0ABU9L1B9</accession>
<name>A0ABU9L1B9_9FLAO</name>
<reference evidence="1 2" key="1">
    <citation type="submission" date="2024-04" db="EMBL/GenBank/DDBJ databases">
        <title>whole genome sequencing of Lutimonas vermicola strain IMCC1616.</title>
        <authorList>
            <person name="Bae S.S."/>
        </authorList>
    </citation>
    <scope>NUCLEOTIDE SEQUENCE [LARGE SCALE GENOMIC DNA]</scope>
    <source>
        <strain evidence="1 2">IMCC1616</strain>
    </source>
</reference>
<dbReference type="InterPro" id="IPR024213">
    <property type="entry name" value="DUF3822"/>
</dbReference>
<dbReference type="Gene3D" id="3.30.420.260">
    <property type="match status" value="1"/>
</dbReference>
<dbReference type="CDD" id="cd24013">
    <property type="entry name" value="ASKHA_ATPase_BT3980-like"/>
    <property type="match status" value="1"/>
</dbReference>
<dbReference type="RefSeq" id="WP_342158937.1">
    <property type="nucleotide sequence ID" value="NZ_JBCDNA010000001.1"/>
</dbReference>
<evidence type="ECO:0000313" key="1">
    <source>
        <dbReference type="EMBL" id="MEL4455156.1"/>
    </source>
</evidence>
<proteinExistence type="predicted"/>
<dbReference type="Pfam" id="PF12864">
    <property type="entry name" value="DUF3822"/>
    <property type="match status" value="1"/>
</dbReference>
<organism evidence="1 2">
    <name type="scientific">Lutimonas vermicola</name>
    <dbReference type="NCBI Taxonomy" id="414288"/>
    <lineage>
        <taxon>Bacteria</taxon>
        <taxon>Pseudomonadati</taxon>
        <taxon>Bacteroidota</taxon>
        <taxon>Flavobacteriia</taxon>
        <taxon>Flavobacteriales</taxon>
        <taxon>Flavobacteriaceae</taxon>
        <taxon>Lutimonas</taxon>
    </lineage>
</organism>
<keyword evidence="2" id="KW-1185">Reference proteome</keyword>
<protein>
    <submittedName>
        <fullName evidence="1">DUF3822 family protein</fullName>
    </submittedName>
</protein>
<dbReference type="EMBL" id="JBCDNA010000001">
    <property type="protein sequence ID" value="MEL4455156.1"/>
    <property type="molecule type" value="Genomic_DNA"/>
</dbReference>
<dbReference type="Proteomes" id="UP001474120">
    <property type="component" value="Unassembled WGS sequence"/>
</dbReference>
<gene>
    <name evidence="1" type="ORF">AABB81_04565</name>
</gene>
<dbReference type="Gene3D" id="3.30.420.250">
    <property type="match status" value="1"/>
</dbReference>
<evidence type="ECO:0000313" key="2">
    <source>
        <dbReference type="Proteomes" id="UP001474120"/>
    </source>
</evidence>
<sequence length="285" mass="34023">MMDQKKNQLTKISRDFNNLNEKHLSIQLSLDGFSFCIINTVEKKIEKLEHFPFEDHSPTPEKLLKNVEDLFVKEKALQTRYGSVNISHVNQLSTLVPKSLFDEERMRDYLKFSSKTYTNDYIVHDELENHDMVNVYIPFVNVNNFFLERFGSFEYKHFSTILVNNLLNTYKFSEHPHMFAYVGERQFQILVIAEHKLMFYNSFSYQSKEDFIYYILFTAEQLNLNPETFELMLAGIIEKESELYKMAYTYVRKVSLLENRSELKFPANIKESSKRRHFTLLNQFI</sequence>
<comment type="caution">
    <text evidence="1">The sequence shown here is derived from an EMBL/GenBank/DDBJ whole genome shotgun (WGS) entry which is preliminary data.</text>
</comment>